<reference evidence="3" key="2">
    <citation type="submission" date="2023-06" db="EMBL/GenBank/DDBJ databases">
        <authorList>
            <consortium name="Lawrence Berkeley National Laboratory"/>
            <person name="Haridas S."/>
            <person name="Hensen N."/>
            <person name="Bonometti L."/>
            <person name="Westerberg I."/>
            <person name="Brannstrom I.O."/>
            <person name="Guillou S."/>
            <person name="Cros-Aarteil S."/>
            <person name="Calhoun S."/>
            <person name="Kuo A."/>
            <person name="Mondo S."/>
            <person name="Pangilinan J."/>
            <person name="Riley R."/>
            <person name="Labutti K."/>
            <person name="Andreopoulos B."/>
            <person name="Lipzen A."/>
            <person name="Chen C."/>
            <person name="Yanf M."/>
            <person name="Daum C."/>
            <person name="Ng V."/>
            <person name="Clum A."/>
            <person name="Steindorff A."/>
            <person name="Ohm R."/>
            <person name="Martin F."/>
            <person name="Silar P."/>
            <person name="Natvig D."/>
            <person name="Lalanne C."/>
            <person name="Gautier V."/>
            <person name="Ament-Velasquez S.L."/>
            <person name="Kruys A."/>
            <person name="Hutchinson M.I."/>
            <person name="Powell A.J."/>
            <person name="Barry K."/>
            <person name="Miller A.N."/>
            <person name="Grigoriev I.V."/>
            <person name="Debuchy R."/>
            <person name="Gladieux P."/>
            <person name="Thoren M.H."/>
            <person name="Johannesson H."/>
        </authorList>
    </citation>
    <scope>NUCLEOTIDE SEQUENCE</scope>
    <source>
        <strain evidence="3">CBS 118394</strain>
    </source>
</reference>
<gene>
    <name evidence="3" type="ORF">B0H66DRAFT_592947</name>
</gene>
<feature type="region of interest" description="Disordered" evidence="1">
    <location>
        <begin position="79"/>
        <end position="98"/>
    </location>
</feature>
<dbReference type="Proteomes" id="UP001283341">
    <property type="component" value="Unassembled WGS sequence"/>
</dbReference>
<evidence type="ECO:0000256" key="1">
    <source>
        <dbReference type="SAM" id="MobiDB-lite"/>
    </source>
</evidence>
<name>A0AAE0I1X6_9PEZI</name>
<reference evidence="3" key="1">
    <citation type="journal article" date="2023" name="Mol. Phylogenet. Evol.">
        <title>Genome-scale phylogeny and comparative genomics of the fungal order Sordariales.</title>
        <authorList>
            <person name="Hensen N."/>
            <person name="Bonometti L."/>
            <person name="Westerberg I."/>
            <person name="Brannstrom I.O."/>
            <person name="Guillou S."/>
            <person name="Cros-Aarteil S."/>
            <person name="Calhoun S."/>
            <person name="Haridas S."/>
            <person name="Kuo A."/>
            <person name="Mondo S."/>
            <person name="Pangilinan J."/>
            <person name="Riley R."/>
            <person name="LaButti K."/>
            <person name="Andreopoulos B."/>
            <person name="Lipzen A."/>
            <person name="Chen C."/>
            <person name="Yan M."/>
            <person name="Daum C."/>
            <person name="Ng V."/>
            <person name="Clum A."/>
            <person name="Steindorff A."/>
            <person name="Ohm R.A."/>
            <person name="Martin F."/>
            <person name="Silar P."/>
            <person name="Natvig D.O."/>
            <person name="Lalanne C."/>
            <person name="Gautier V."/>
            <person name="Ament-Velasquez S.L."/>
            <person name="Kruys A."/>
            <person name="Hutchinson M.I."/>
            <person name="Powell A.J."/>
            <person name="Barry K."/>
            <person name="Miller A.N."/>
            <person name="Grigoriev I.V."/>
            <person name="Debuchy R."/>
            <person name="Gladieux P."/>
            <person name="Hiltunen Thoren M."/>
            <person name="Johannesson H."/>
        </authorList>
    </citation>
    <scope>NUCLEOTIDE SEQUENCE</scope>
    <source>
        <strain evidence="3">CBS 118394</strain>
    </source>
</reference>
<evidence type="ECO:0000313" key="3">
    <source>
        <dbReference type="EMBL" id="KAK3316840.1"/>
    </source>
</evidence>
<evidence type="ECO:0000313" key="4">
    <source>
        <dbReference type="Proteomes" id="UP001283341"/>
    </source>
</evidence>
<keyword evidence="2" id="KW-1133">Transmembrane helix</keyword>
<dbReference type="EMBL" id="JAUEDM010000005">
    <property type="protein sequence ID" value="KAK3316840.1"/>
    <property type="molecule type" value="Genomic_DNA"/>
</dbReference>
<organism evidence="3 4">
    <name type="scientific">Apodospora peruviana</name>
    <dbReference type="NCBI Taxonomy" id="516989"/>
    <lineage>
        <taxon>Eukaryota</taxon>
        <taxon>Fungi</taxon>
        <taxon>Dikarya</taxon>
        <taxon>Ascomycota</taxon>
        <taxon>Pezizomycotina</taxon>
        <taxon>Sordariomycetes</taxon>
        <taxon>Sordariomycetidae</taxon>
        <taxon>Sordariales</taxon>
        <taxon>Lasiosphaeriaceae</taxon>
        <taxon>Apodospora</taxon>
    </lineage>
</organism>
<feature type="compositionally biased region" description="Low complexity" evidence="1">
    <location>
        <begin position="86"/>
        <end position="96"/>
    </location>
</feature>
<feature type="compositionally biased region" description="Basic residues" evidence="1">
    <location>
        <begin position="164"/>
        <end position="188"/>
    </location>
</feature>
<dbReference type="AlphaFoldDB" id="A0AAE0I1X6"/>
<proteinExistence type="predicted"/>
<sequence length="239" mass="26024">MAPYPPQPQPLPRQEDEALHIPTRSEIQHLIDRALEQNPPAAVTALRQRQNNNAPPATTTIVSPGTTVTNTPAATVTVISGGGTNNNGNNGNSDDGPTSAQTLSGGAIAGIVIGSIAGLLLLIWIFRSCSNLGKPSDQAPKPDGGAWYDGVRAEPYPTHPPPRSPHRHRSRSHRSHSRHSSAHHHRRSSVGEVREVTPVAVVRQSSQREYVYGDDYDRGAGRGRREHRSRSRGRYDRDY</sequence>
<keyword evidence="4" id="KW-1185">Reference proteome</keyword>
<evidence type="ECO:0000256" key="2">
    <source>
        <dbReference type="SAM" id="Phobius"/>
    </source>
</evidence>
<protein>
    <submittedName>
        <fullName evidence="3">Uncharacterized protein</fullName>
    </submittedName>
</protein>
<feature type="region of interest" description="Disordered" evidence="1">
    <location>
        <begin position="134"/>
        <end position="239"/>
    </location>
</feature>
<keyword evidence="2" id="KW-0812">Transmembrane</keyword>
<feature type="transmembrane region" description="Helical" evidence="2">
    <location>
        <begin position="103"/>
        <end position="126"/>
    </location>
</feature>
<accession>A0AAE0I1X6</accession>
<comment type="caution">
    <text evidence="3">The sequence shown here is derived from an EMBL/GenBank/DDBJ whole genome shotgun (WGS) entry which is preliminary data.</text>
</comment>
<feature type="compositionally biased region" description="Basic residues" evidence="1">
    <location>
        <begin position="221"/>
        <end position="232"/>
    </location>
</feature>
<keyword evidence="2" id="KW-0472">Membrane</keyword>